<evidence type="ECO:0000256" key="5">
    <source>
        <dbReference type="PIRSR" id="PIRSR615500-1"/>
    </source>
</evidence>
<keyword evidence="11" id="KW-1185">Reference proteome</keyword>
<evidence type="ECO:0000256" key="1">
    <source>
        <dbReference type="ARBA" id="ARBA00011073"/>
    </source>
</evidence>
<comment type="similarity">
    <text evidence="1 6 7">Belongs to the peptidase S8 family.</text>
</comment>
<dbReference type="Gene3D" id="3.40.50.200">
    <property type="entry name" value="Peptidase S8/S53 domain"/>
    <property type="match status" value="1"/>
</dbReference>
<feature type="active site" description="Charge relay system" evidence="5 6">
    <location>
        <position position="206"/>
    </location>
</feature>
<organism evidence="10 11">
    <name type="scientific">Virgisporangium aurantiacum</name>
    <dbReference type="NCBI Taxonomy" id="175570"/>
    <lineage>
        <taxon>Bacteria</taxon>
        <taxon>Bacillati</taxon>
        <taxon>Actinomycetota</taxon>
        <taxon>Actinomycetes</taxon>
        <taxon>Micromonosporales</taxon>
        <taxon>Micromonosporaceae</taxon>
        <taxon>Virgisporangium</taxon>
    </lineage>
</organism>
<keyword evidence="3 6" id="KW-0378">Hydrolase</keyword>
<dbReference type="Proteomes" id="UP000612585">
    <property type="component" value="Unassembled WGS sequence"/>
</dbReference>
<sequence length="1209" mass="125618">MARATAAAVLAATAVTAAVATAAPPGSAGPPAVPPGAQGSWVTLITGDRVLVGAADFVEPVRRARPAQFQRFTRHGDRYVVPSDAGLLVHAGKLDLELFNVTGLVRQGYDDARVPTVPLLVKYSGAAKAAPGGAAVRRALPGVRMAAVDAKKSGAGRMLTDLSGVERVWLNAKARVTLDESVTRIGAPAAWAKGVTGTGVTVAVLDTGIDTDHPDLTGRVTASRDFSGKGNVEDGNGHGTHVASTVAGSGAASGGKYRGVAPDASLAVGKVLDDTGFGTFDAIIAGMQWAAAEVHADVVNLSLGGYGSDGTDPVSAAVDELTRQYGTLFVAAAGNDGADEWVSTPAAATSALAVGSVSKTDVLSGFSNRGPRIGDGAVKPEIAAPGEGIVAAAPAGVPPLGEPIGDAYQRLDGTSMATPHVAGSAALLVQQHTDWAPAQLKDALMSTAVEVADAGPYAVGTGRVDVGRATGQPVTATGSVSTYLRWPNLGTSRTQPVTWRNTGSAPVTLTLAASVTRRDGAPAPAETLRLSATTVTVPAGGTSTVDVTASAVDGAAGTYGGVLVARDAGGGVVTRTALSVLQEEELYDLTVSLINRDGVAAAEGDFPSVTIFDLDDGDFFYWGLSGTVRLPAGRYAVHTTIETPRAGQESSFSFISHPELVLDRNVAQTFDARDGNPVSITVDNPAARGGSYMTQVTSRISDCDCVHGVSFSLDPRFDTVYAATVPGTGSPTYTFGQARRALEPELELFADDGQPFEVATGWLSGSPTPAEAATLPMVYGGQARPEDLAGIDATGKIVLAELPGDLTYEEVYRRTANIRAAGARLAFVTVQSSFATRAGAEPEPAPALPTLRGFGRTAARLAALVKSGQTTVRYASRPASSLRYELAYGVRGQLTTAQEHRPRTKDLAAVRTAYHDNVAGAVRYVVASVDYLDTQLGGGWSAPVLAGRETVEYFTPGTWRLSSGGYWGPRDSMGETIDLAARRTYRITWNKAVAGPVFPGTVRTRAGERPWVWRDSDAIDVILPLYGDAAGHPRVPFPEDGTDTGSISLYRDGALVGTVPAPDQARFEVPPGPGTYRLVAETNRAVDWWPQWTTVSAAWTFRSSAAGNGKPLPLLTARFTPDVDVRNRAPGGCPFTIPVQTSSAVKTVTVDVSYDDGRTWHRAAVRGSGDRWTASVFHPRSGQVSLRATAVDAAGNRVEQTVLRAYTIA</sequence>
<dbReference type="InterPro" id="IPR023827">
    <property type="entry name" value="Peptidase_S8_Asp-AS"/>
</dbReference>
<dbReference type="Gene3D" id="2.60.40.10">
    <property type="entry name" value="Immunoglobulins"/>
    <property type="match status" value="1"/>
</dbReference>
<evidence type="ECO:0000313" key="10">
    <source>
        <dbReference type="EMBL" id="GIJ57808.1"/>
    </source>
</evidence>
<comment type="caution">
    <text evidence="10">The sequence shown here is derived from an EMBL/GenBank/DDBJ whole genome shotgun (WGS) entry which is preliminary data.</text>
</comment>
<evidence type="ECO:0000256" key="2">
    <source>
        <dbReference type="ARBA" id="ARBA00022670"/>
    </source>
</evidence>
<protein>
    <submittedName>
        <fullName evidence="10">Peptidase</fullName>
    </submittedName>
</protein>
<dbReference type="GO" id="GO:0004252">
    <property type="term" value="F:serine-type endopeptidase activity"/>
    <property type="evidence" value="ECO:0007669"/>
    <property type="project" value="UniProtKB-UniRule"/>
</dbReference>
<name>A0A8J4E1I5_9ACTN</name>
<dbReference type="InterPro" id="IPR013783">
    <property type="entry name" value="Ig-like_fold"/>
</dbReference>
<dbReference type="EMBL" id="BOPG01000033">
    <property type="protein sequence ID" value="GIJ57808.1"/>
    <property type="molecule type" value="Genomic_DNA"/>
</dbReference>
<dbReference type="PROSITE" id="PS00137">
    <property type="entry name" value="SUBTILASE_HIS"/>
    <property type="match status" value="1"/>
</dbReference>
<reference evidence="10" key="1">
    <citation type="submission" date="2021-01" db="EMBL/GenBank/DDBJ databases">
        <title>Whole genome shotgun sequence of Virgisporangium aurantiacum NBRC 16421.</title>
        <authorList>
            <person name="Komaki H."/>
            <person name="Tamura T."/>
        </authorList>
    </citation>
    <scope>NUCLEOTIDE SEQUENCE</scope>
    <source>
        <strain evidence="10">NBRC 16421</strain>
    </source>
</reference>
<dbReference type="PROSITE" id="PS00138">
    <property type="entry name" value="SUBTILASE_SER"/>
    <property type="match status" value="1"/>
</dbReference>
<feature type="signal peptide" evidence="8">
    <location>
        <begin position="1"/>
        <end position="22"/>
    </location>
</feature>
<evidence type="ECO:0000256" key="6">
    <source>
        <dbReference type="PROSITE-ProRule" id="PRU01240"/>
    </source>
</evidence>
<evidence type="ECO:0000256" key="8">
    <source>
        <dbReference type="SAM" id="SignalP"/>
    </source>
</evidence>
<keyword evidence="2 6" id="KW-0645">Protease</keyword>
<dbReference type="PANTHER" id="PTHR43806:SF11">
    <property type="entry name" value="CEREVISIN-RELATED"/>
    <property type="match status" value="1"/>
</dbReference>
<feature type="active site" description="Charge relay system" evidence="5 6">
    <location>
        <position position="238"/>
    </location>
</feature>
<feature type="domain" description="Peptidase S8/S53" evidence="9">
    <location>
        <begin position="197"/>
        <end position="454"/>
    </location>
</feature>
<dbReference type="PRINTS" id="PR00723">
    <property type="entry name" value="SUBTILISIN"/>
</dbReference>
<keyword evidence="4 6" id="KW-0720">Serine protease</keyword>
<dbReference type="Gene3D" id="3.50.30.30">
    <property type="match status" value="1"/>
</dbReference>
<dbReference type="SUPFAM" id="SSF52743">
    <property type="entry name" value="Subtilisin-like"/>
    <property type="match status" value="1"/>
</dbReference>
<dbReference type="Pfam" id="PF00082">
    <property type="entry name" value="Peptidase_S8"/>
    <property type="match status" value="1"/>
</dbReference>
<dbReference type="InterPro" id="IPR050131">
    <property type="entry name" value="Peptidase_S8_subtilisin-like"/>
</dbReference>
<keyword evidence="8" id="KW-0732">Signal</keyword>
<dbReference type="GO" id="GO:0005975">
    <property type="term" value="P:carbohydrate metabolic process"/>
    <property type="evidence" value="ECO:0007669"/>
    <property type="project" value="UniProtKB-ARBA"/>
</dbReference>
<evidence type="ECO:0000313" key="11">
    <source>
        <dbReference type="Proteomes" id="UP000612585"/>
    </source>
</evidence>
<dbReference type="InterPro" id="IPR022398">
    <property type="entry name" value="Peptidase_S8_His-AS"/>
</dbReference>
<dbReference type="InterPro" id="IPR023828">
    <property type="entry name" value="Peptidase_S8_Ser-AS"/>
</dbReference>
<gene>
    <name evidence="10" type="ORF">Vau01_053240</name>
</gene>
<feature type="chain" id="PRO_5035182894" evidence="8">
    <location>
        <begin position="23"/>
        <end position="1209"/>
    </location>
</feature>
<evidence type="ECO:0000256" key="3">
    <source>
        <dbReference type="ARBA" id="ARBA00022801"/>
    </source>
</evidence>
<dbReference type="Gene3D" id="3.40.630.10">
    <property type="entry name" value="Zn peptidases"/>
    <property type="match status" value="1"/>
</dbReference>
<dbReference type="InterPro" id="IPR015500">
    <property type="entry name" value="Peptidase_S8_subtilisin-rel"/>
</dbReference>
<dbReference type="SUPFAM" id="SSF81296">
    <property type="entry name" value="E set domains"/>
    <property type="match status" value="1"/>
</dbReference>
<dbReference type="InterPro" id="IPR000209">
    <property type="entry name" value="Peptidase_S8/S53_dom"/>
</dbReference>
<evidence type="ECO:0000259" key="9">
    <source>
        <dbReference type="Pfam" id="PF00082"/>
    </source>
</evidence>
<feature type="active site" description="Charge relay system" evidence="5 6">
    <location>
        <position position="415"/>
    </location>
</feature>
<accession>A0A8J4E1I5</accession>
<evidence type="ECO:0000256" key="4">
    <source>
        <dbReference type="ARBA" id="ARBA00022825"/>
    </source>
</evidence>
<dbReference type="CDD" id="cd07487">
    <property type="entry name" value="Peptidases_S8_1"/>
    <property type="match status" value="1"/>
</dbReference>
<dbReference type="InterPro" id="IPR014756">
    <property type="entry name" value="Ig_E-set"/>
</dbReference>
<proteinExistence type="inferred from homology"/>
<dbReference type="GO" id="GO:0006508">
    <property type="term" value="P:proteolysis"/>
    <property type="evidence" value="ECO:0007669"/>
    <property type="project" value="UniProtKB-KW"/>
</dbReference>
<dbReference type="InterPro" id="IPR036852">
    <property type="entry name" value="Peptidase_S8/S53_dom_sf"/>
</dbReference>
<dbReference type="PROSITE" id="PS00136">
    <property type="entry name" value="SUBTILASE_ASP"/>
    <property type="match status" value="1"/>
</dbReference>
<dbReference type="AlphaFoldDB" id="A0A8J4E1I5"/>
<evidence type="ECO:0000256" key="7">
    <source>
        <dbReference type="RuleBase" id="RU003355"/>
    </source>
</evidence>
<dbReference type="PANTHER" id="PTHR43806">
    <property type="entry name" value="PEPTIDASE S8"/>
    <property type="match status" value="1"/>
</dbReference>
<dbReference type="PROSITE" id="PS51892">
    <property type="entry name" value="SUBTILASE"/>
    <property type="match status" value="1"/>
</dbReference>